<dbReference type="SUPFAM" id="SSF160467">
    <property type="entry name" value="PH0987 N-terminal domain-like"/>
    <property type="match status" value="1"/>
</dbReference>
<organism evidence="5 6">
    <name type="scientific">Clostridium frigidicarnis</name>
    <dbReference type="NCBI Taxonomy" id="84698"/>
    <lineage>
        <taxon>Bacteria</taxon>
        <taxon>Bacillati</taxon>
        <taxon>Bacillota</taxon>
        <taxon>Clostridia</taxon>
        <taxon>Eubacteriales</taxon>
        <taxon>Clostridiaceae</taxon>
        <taxon>Clostridium</taxon>
    </lineage>
</organism>
<dbReference type="NCBIfam" id="TIGR00370">
    <property type="entry name" value="5-oxoprolinase subunit PxpB"/>
    <property type="match status" value="1"/>
</dbReference>
<dbReference type="STRING" id="84698.SAMN04488528_100429"/>
<evidence type="ECO:0000313" key="6">
    <source>
        <dbReference type="Proteomes" id="UP000198619"/>
    </source>
</evidence>
<dbReference type="InterPro" id="IPR029000">
    <property type="entry name" value="Cyclophilin-like_dom_sf"/>
</dbReference>
<proteinExistence type="predicted"/>
<dbReference type="Gene3D" id="3.30.1360.40">
    <property type="match status" value="1"/>
</dbReference>
<dbReference type="Gene3D" id="2.40.100.10">
    <property type="entry name" value="Cyclophilin-like"/>
    <property type="match status" value="1"/>
</dbReference>
<gene>
    <name evidence="5" type="ORF">SAMN04488528_100429</name>
</gene>
<sequence>MIKIKYIQLEYILLVFINCIMFNKLRFLYCGDTAITVEIGSEITTEINSKVIALYEYLKESKIKGINEVMPTYCSITIFYDPIECDLIGLKMDIENKFQNIKNKTSNMKDVIDIPVIYGGKYGPDLERVAKYNKLTKEDVIKIHSMETYLVYMIGFTPGFPYLGGMNSKISTPRLNVPRKRILSGAVGIAGNQTGIYPLESPGGWNIIGQTPMELFKPNSNSPVLITPGNYVRFKPIEEKVYIEFKNKKGA</sequence>
<evidence type="ECO:0000256" key="1">
    <source>
        <dbReference type="ARBA" id="ARBA00022741"/>
    </source>
</evidence>
<dbReference type="GO" id="GO:0016787">
    <property type="term" value="F:hydrolase activity"/>
    <property type="evidence" value="ECO:0007669"/>
    <property type="project" value="UniProtKB-KW"/>
</dbReference>
<dbReference type="EMBL" id="FOKI01000004">
    <property type="protein sequence ID" value="SFA83468.1"/>
    <property type="molecule type" value="Genomic_DNA"/>
</dbReference>
<dbReference type="SUPFAM" id="SSF50891">
    <property type="entry name" value="Cyclophilin-like"/>
    <property type="match status" value="1"/>
</dbReference>
<evidence type="ECO:0000259" key="4">
    <source>
        <dbReference type="SMART" id="SM00796"/>
    </source>
</evidence>
<dbReference type="PANTHER" id="PTHR34698:SF2">
    <property type="entry name" value="5-OXOPROLINASE SUBUNIT B"/>
    <property type="match status" value="1"/>
</dbReference>
<feature type="domain" description="Carboxyltransferase" evidence="4">
    <location>
        <begin position="25"/>
        <end position="226"/>
    </location>
</feature>
<evidence type="ECO:0000256" key="2">
    <source>
        <dbReference type="ARBA" id="ARBA00022801"/>
    </source>
</evidence>
<dbReference type="AlphaFoldDB" id="A0A1I0W571"/>
<evidence type="ECO:0000256" key="3">
    <source>
        <dbReference type="ARBA" id="ARBA00022840"/>
    </source>
</evidence>
<dbReference type="Proteomes" id="UP000198619">
    <property type="component" value="Unassembled WGS sequence"/>
</dbReference>
<keyword evidence="6" id="KW-1185">Reference proteome</keyword>
<keyword evidence="1" id="KW-0547">Nucleotide-binding</keyword>
<keyword evidence="3" id="KW-0067">ATP-binding</keyword>
<keyword evidence="2" id="KW-0378">Hydrolase</keyword>
<name>A0A1I0W571_9CLOT</name>
<dbReference type="PANTHER" id="PTHR34698">
    <property type="entry name" value="5-OXOPROLINASE SUBUNIT B"/>
    <property type="match status" value="1"/>
</dbReference>
<dbReference type="RefSeq" id="WP_207647663.1">
    <property type="nucleotide sequence ID" value="NZ_FOKI01000004.1"/>
</dbReference>
<dbReference type="InterPro" id="IPR010016">
    <property type="entry name" value="PxpB"/>
</dbReference>
<dbReference type="GO" id="GO:0005524">
    <property type="term" value="F:ATP binding"/>
    <property type="evidence" value="ECO:0007669"/>
    <property type="project" value="UniProtKB-KW"/>
</dbReference>
<protein>
    <submittedName>
        <fullName evidence="5">Sensor histidine kinase inhibitor, KipI family</fullName>
    </submittedName>
</protein>
<dbReference type="InterPro" id="IPR003833">
    <property type="entry name" value="CT_C_D"/>
</dbReference>
<reference evidence="5 6" key="1">
    <citation type="submission" date="2016-10" db="EMBL/GenBank/DDBJ databases">
        <authorList>
            <person name="de Groot N.N."/>
        </authorList>
    </citation>
    <scope>NUCLEOTIDE SEQUENCE [LARGE SCALE GENOMIC DNA]</scope>
    <source>
        <strain evidence="5 6">DSM 12271</strain>
    </source>
</reference>
<evidence type="ECO:0000313" key="5">
    <source>
        <dbReference type="EMBL" id="SFA83468.1"/>
    </source>
</evidence>
<dbReference type="SMART" id="SM00796">
    <property type="entry name" value="AHS1"/>
    <property type="match status" value="1"/>
</dbReference>
<accession>A0A1I0W571</accession>
<dbReference type="Pfam" id="PF02682">
    <property type="entry name" value="CT_C_D"/>
    <property type="match status" value="1"/>
</dbReference>